<sequence length="239" mass="27405">MKRLSEQSAAEMRGFDRVRSKRWTTMFDQRIVGTSSQLENVDASEHSENEVRGGDENTIAGVNAFDAAEITRSSTMRRMKRLLQQCATENYEIGGTVDQGRAESNCMLRMKTLSDQSAVENSESGNKVHQRRSEFNPVRSKRWRRMFDSHIGEGSSQRQNLDAAEYSDDQFTSDHLQNIVIEEAEVASNRMTRRMSRLLRHGCAENYRIGETIEQGRIESNRMCSTQLIYINNVSKNSY</sequence>
<reference evidence="1 2" key="1">
    <citation type="journal article" date="2018" name="Nat. Genet.">
        <title>The Rosa genome provides new insights in the design of modern roses.</title>
        <authorList>
            <person name="Bendahmane M."/>
        </authorList>
    </citation>
    <scope>NUCLEOTIDE SEQUENCE [LARGE SCALE GENOMIC DNA]</scope>
    <source>
        <strain evidence="2">cv. Old Blush</strain>
    </source>
</reference>
<gene>
    <name evidence="1" type="ORF">RchiOBHm_Chr2g0125261</name>
</gene>
<accession>A0A2P6RTH9</accession>
<keyword evidence="2" id="KW-1185">Reference proteome</keyword>
<comment type="caution">
    <text evidence="1">The sequence shown here is derived from an EMBL/GenBank/DDBJ whole genome shotgun (WGS) entry which is preliminary data.</text>
</comment>
<evidence type="ECO:0000313" key="2">
    <source>
        <dbReference type="Proteomes" id="UP000238479"/>
    </source>
</evidence>
<organism evidence="1 2">
    <name type="scientific">Rosa chinensis</name>
    <name type="common">China rose</name>
    <dbReference type="NCBI Taxonomy" id="74649"/>
    <lineage>
        <taxon>Eukaryota</taxon>
        <taxon>Viridiplantae</taxon>
        <taxon>Streptophyta</taxon>
        <taxon>Embryophyta</taxon>
        <taxon>Tracheophyta</taxon>
        <taxon>Spermatophyta</taxon>
        <taxon>Magnoliopsida</taxon>
        <taxon>eudicotyledons</taxon>
        <taxon>Gunneridae</taxon>
        <taxon>Pentapetalae</taxon>
        <taxon>rosids</taxon>
        <taxon>fabids</taxon>
        <taxon>Rosales</taxon>
        <taxon>Rosaceae</taxon>
        <taxon>Rosoideae</taxon>
        <taxon>Rosoideae incertae sedis</taxon>
        <taxon>Rosa</taxon>
    </lineage>
</organism>
<dbReference type="EMBL" id="PDCK01000040">
    <property type="protein sequence ID" value="PRQ49738.1"/>
    <property type="molecule type" value="Genomic_DNA"/>
</dbReference>
<dbReference type="Gramene" id="PRQ49738">
    <property type="protein sequence ID" value="PRQ49738"/>
    <property type="gene ID" value="RchiOBHm_Chr2g0125261"/>
</dbReference>
<dbReference type="AlphaFoldDB" id="A0A2P6RTH9"/>
<protein>
    <submittedName>
        <fullName evidence="1">Uncharacterized protein</fullName>
    </submittedName>
</protein>
<proteinExistence type="predicted"/>
<dbReference type="Proteomes" id="UP000238479">
    <property type="component" value="Chromosome 2"/>
</dbReference>
<evidence type="ECO:0000313" key="1">
    <source>
        <dbReference type="EMBL" id="PRQ49738.1"/>
    </source>
</evidence>
<name>A0A2P6RTH9_ROSCH</name>